<feature type="region of interest" description="Disordered" evidence="1">
    <location>
        <begin position="52"/>
        <end position="80"/>
    </location>
</feature>
<name>A0AAV9EPL8_ACOCL</name>
<dbReference type="AlphaFoldDB" id="A0AAV9EPL8"/>
<reference evidence="2" key="1">
    <citation type="journal article" date="2023" name="Nat. Commun.">
        <title>Diploid and tetraploid genomes of Acorus and the evolution of monocots.</title>
        <authorList>
            <person name="Ma L."/>
            <person name="Liu K.W."/>
            <person name="Li Z."/>
            <person name="Hsiao Y.Y."/>
            <person name="Qi Y."/>
            <person name="Fu T."/>
            <person name="Tang G.D."/>
            <person name="Zhang D."/>
            <person name="Sun W.H."/>
            <person name="Liu D.K."/>
            <person name="Li Y."/>
            <person name="Chen G.Z."/>
            <person name="Liu X.D."/>
            <person name="Liao X.Y."/>
            <person name="Jiang Y.T."/>
            <person name="Yu X."/>
            <person name="Hao Y."/>
            <person name="Huang J."/>
            <person name="Zhao X.W."/>
            <person name="Ke S."/>
            <person name="Chen Y.Y."/>
            <person name="Wu W.L."/>
            <person name="Hsu J.L."/>
            <person name="Lin Y.F."/>
            <person name="Huang M.D."/>
            <person name="Li C.Y."/>
            <person name="Huang L."/>
            <person name="Wang Z.W."/>
            <person name="Zhao X."/>
            <person name="Zhong W.Y."/>
            <person name="Peng D.H."/>
            <person name="Ahmad S."/>
            <person name="Lan S."/>
            <person name="Zhang J.S."/>
            <person name="Tsai W.C."/>
            <person name="Van de Peer Y."/>
            <person name="Liu Z.J."/>
        </authorList>
    </citation>
    <scope>NUCLEOTIDE SEQUENCE</scope>
    <source>
        <strain evidence="2">CP</strain>
    </source>
</reference>
<accession>A0AAV9EPL8</accession>
<organism evidence="2 3">
    <name type="scientific">Acorus calamus</name>
    <name type="common">Sweet flag</name>
    <dbReference type="NCBI Taxonomy" id="4465"/>
    <lineage>
        <taxon>Eukaryota</taxon>
        <taxon>Viridiplantae</taxon>
        <taxon>Streptophyta</taxon>
        <taxon>Embryophyta</taxon>
        <taxon>Tracheophyta</taxon>
        <taxon>Spermatophyta</taxon>
        <taxon>Magnoliopsida</taxon>
        <taxon>Liliopsida</taxon>
        <taxon>Acoraceae</taxon>
        <taxon>Acorus</taxon>
    </lineage>
</organism>
<feature type="compositionally biased region" description="Polar residues" evidence="1">
    <location>
        <begin position="70"/>
        <end position="80"/>
    </location>
</feature>
<evidence type="ECO:0000313" key="2">
    <source>
        <dbReference type="EMBL" id="KAK1315252.1"/>
    </source>
</evidence>
<protein>
    <submittedName>
        <fullName evidence="2">Uncharacterized protein</fullName>
    </submittedName>
</protein>
<evidence type="ECO:0000313" key="3">
    <source>
        <dbReference type="Proteomes" id="UP001180020"/>
    </source>
</evidence>
<dbReference type="Proteomes" id="UP001180020">
    <property type="component" value="Unassembled WGS sequence"/>
</dbReference>
<sequence length="102" mass="11125">MLFARCESQKQLRYLCYSVICPVTKSQRAAPTDSLGTKGPIIALSEIPEQSLSGQNPTVGPIKAIKGKEQNNSPKGNDTNRFSALALVTEDQVLEELLRSFS</sequence>
<keyword evidence="3" id="KW-1185">Reference proteome</keyword>
<comment type="caution">
    <text evidence="2">The sequence shown here is derived from an EMBL/GenBank/DDBJ whole genome shotgun (WGS) entry which is preliminary data.</text>
</comment>
<evidence type="ECO:0000256" key="1">
    <source>
        <dbReference type="SAM" id="MobiDB-lite"/>
    </source>
</evidence>
<dbReference type="EMBL" id="JAUJYO010000006">
    <property type="protein sequence ID" value="KAK1315252.1"/>
    <property type="molecule type" value="Genomic_DNA"/>
</dbReference>
<reference evidence="2" key="2">
    <citation type="submission" date="2023-06" db="EMBL/GenBank/DDBJ databases">
        <authorList>
            <person name="Ma L."/>
            <person name="Liu K.-W."/>
            <person name="Li Z."/>
            <person name="Hsiao Y.-Y."/>
            <person name="Qi Y."/>
            <person name="Fu T."/>
            <person name="Tang G."/>
            <person name="Zhang D."/>
            <person name="Sun W.-H."/>
            <person name="Liu D.-K."/>
            <person name="Li Y."/>
            <person name="Chen G.-Z."/>
            <person name="Liu X.-D."/>
            <person name="Liao X.-Y."/>
            <person name="Jiang Y.-T."/>
            <person name="Yu X."/>
            <person name="Hao Y."/>
            <person name="Huang J."/>
            <person name="Zhao X.-W."/>
            <person name="Ke S."/>
            <person name="Chen Y.-Y."/>
            <person name="Wu W.-L."/>
            <person name="Hsu J.-L."/>
            <person name="Lin Y.-F."/>
            <person name="Huang M.-D."/>
            <person name="Li C.-Y."/>
            <person name="Huang L."/>
            <person name="Wang Z.-W."/>
            <person name="Zhao X."/>
            <person name="Zhong W.-Y."/>
            <person name="Peng D.-H."/>
            <person name="Ahmad S."/>
            <person name="Lan S."/>
            <person name="Zhang J.-S."/>
            <person name="Tsai W.-C."/>
            <person name="Van De Peer Y."/>
            <person name="Liu Z.-J."/>
        </authorList>
    </citation>
    <scope>NUCLEOTIDE SEQUENCE</scope>
    <source>
        <strain evidence="2">CP</strain>
        <tissue evidence="2">Leaves</tissue>
    </source>
</reference>
<gene>
    <name evidence="2" type="ORF">QJS10_CPA06g01203</name>
</gene>
<proteinExistence type="predicted"/>